<evidence type="ECO:0000313" key="13">
    <source>
        <dbReference type="Proteomes" id="UP000824890"/>
    </source>
</evidence>
<keyword evidence="4 8" id="KW-0175">Coiled coil</keyword>
<dbReference type="InterPro" id="IPR036390">
    <property type="entry name" value="WH_DNA-bd_sf"/>
</dbReference>
<evidence type="ECO:0000256" key="2">
    <source>
        <dbReference type="ARBA" id="ARBA00004604"/>
    </source>
</evidence>
<dbReference type="Gene3D" id="1.10.246.220">
    <property type="match status" value="1"/>
</dbReference>
<name>A0ABQ8BDX7_BRANA</name>
<protein>
    <recommendedName>
        <fullName evidence="7">MYB transcription factor</fullName>
    </recommendedName>
</protein>
<dbReference type="InterPro" id="IPR044597">
    <property type="entry name" value="SMH1-6"/>
</dbReference>
<dbReference type="InterPro" id="IPR036388">
    <property type="entry name" value="WH-like_DNA-bd_sf"/>
</dbReference>
<evidence type="ECO:0000256" key="5">
    <source>
        <dbReference type="ARBA" id="ARBA00023125"/>
    </source>
</evidence>
<dbReference type="PANTHER" id="PTHR46267">
    <property type="entry name" value="SINGLE MYB HISTONE 4"/>
    <property type="match status" value="1"/>
</dbReference>
<dbReference type="Proteomes" id="UP000824890">
    <property type="component" value="Unassembled WGS sequence"/>
</dbReference>
<evidence type="ECO:0000259" key="9">
    <source>
        <dbReference type="PROSITE" id="PS50090"/>
    </source>
</evidence>
<keyword evidence="5" id="KW-0238">DNA-binding</keyword>
<sequence length="331" mass="36794">MEKPFLCHLLTETRSRETFQVLVFIVVVCSGRMGAPKQKWTSQEETALKAGVLKHGTGKWRTILSDPEFTSILKSRSNVDLKDKWRNISVTAMYGSRKKAKLALKRTPSSHDDDNATALTIVAIANGVQHISPLPPAVSCAPPPPRDFEGLFSSVDKMILEAIANFKRHLGPDGKSILLYVEEKHNMQPDMKRLVTSRLKHLVNVGTIVKIKHRYRICRNGAEQSSPQLYLEGNKESGVQQRLTRSQVDGELFMIKGMTAQEAAAAAARAVAEAEFAIAEAEEAAREADEAEAEAEAAHIFAKAAIKAFKYRMQCKKIAYVRSSQTIWMKC</sequence>
<dbReference type="InterPro" id="IPR009057">
    <property type="entry name" value="Homeodomain-like_sf"/>
</dbReference>
<comment type="subcellular location">
    <subcellularLocation>
        <location evidence="1">Chromosome</location>
    </subcellularLocation>
    <subcellularLocation>
        <location evidence="2">Nucleus</location>
        <location evidence="2">Nucleolus</location>
    </subcellularLocation>
</comment>
<dbReference type="Pfam" id="PF00249">
    <property type="entry name" value="Myb_DNA-binding"/>
    <property type="match status" value="1"/>
</dbReference>
<evidence type="ECO:0000256" key="1">
    <source>
        <dbReference type="ARBA" id="ARBA00004286"/>
    </source>
</evidence>
<dbReference type="Pfam" id="PF00538">
    <property type="entry name" value="Linker_histone"/>
    <property type="match status" value="1"/>
</dbReference>
<feature type="domain" description="H15" evidence="11">
    <location>
        <begin position="151"/>
        <end position="219"/>
    </location>
</feature>
<dbReference type="InterPro" id="IPR005818">
    <property type="entry name" value="Histone_H1/H5_H15"/>
</dbReference>
<evidence type="ECO:0000256" key="6">
    <source>
        <dbReference type="ARBA" id="ARBA00023242"/>
    </source>
</evidence>
<dbReference type="SMART" id="SM00526">
    <property type="entry name" value="H15"/>
    <property type="match status" value="1"/>
</dbReference>
<dbReference type="SUPFAM" id="SSF46785">
    <property type="entry name" value="Winged helix' DNA-binding domain"/>
    <property type="match status" value="1"/>
</dbReference>
<gene>
    <name evidence="12" type="ORF">HID58_042514</name>
</gene>
<organism evidence="12 13">
    <name type="scientific">Brassica napus</name>
    <name type="common">Rape</name>
    <dbReference type="NCBI Taxonomy" id="3708"/>
    <lineage>
        <taxon>Eukaryota</taxon>
        <taxon>Viridiplantae</taxon>
        <taxon>Streptophyta</taxon>
        <taxon>Embryophyta</taxon>
        <taxon>Tracheophyta</taxon>
        <taxon>Spermatophyta</taxon>
        <taxon>Magnoliopsida</taxon>
        <taxon>eudicotyledons</taxon>
        <taxon>Gunneridae</taxon>
        <taxon>Pentapetalae</taxon>
        <taxon>rosids</taxon>
        <taxon>malvids</taxon>
        <taxon>Brassicales</taxon>
        <taxon>Brassicaceae</taxon>
        <taxon>Brassiceae</taxon>
        <taxon>Brassica</taxon>
    </lineage>
</organism>
<evidence type="ECO:0000313" key="12">
    <source>
        <dbReference type="EMBL" id="KAH0903011.1"/>
    </source>
</evidence>
<dbReference type="PANTHER" id="PTHR46267:SF7">
    <property type="entry name" value="TELOMERE REPEAT-BINDING FACTOR 3"/>
    <property type="match status" value="1"/>
</dbReference>
<accession>A0ABQ8BDX7</accession>
<comment type="caution">
    <text evidence="12">The sequence shown here is derived from an EMBL/GenBank/DDBJ whole genome shotgun (WGS) entry which is preliminary data.</text>
</comment>
<keyword evidence="6" id="KW-0539">Nucleus</keyword>
<evidence type="ECO:0000259" key="11">
    <source>
        <dbReference type="PROSITE" id="PS51504"/>
    </source>
</evidence>
<feature type="domain" description="HTH myb-type" evidence="10">
    <location>
        <begin position="32"/>
        <end position="93"/>
    </location>
</feature>
<dbReference type="CDD" id="cd11660">
    <property type="entry name" value="SANT_TRF"/>
    <property type="match status" value="1"/>
</dbReference>
<dbReference type="EMBL" id="JAGKQM010000011">
    <property type="protein sequence ID" value="KAH0903011.1"/>
    <property type="molecule type" value="Genomic_DNA"/>
</dbReference>
<proteinExistence type="predicted"/>
<dbReference type="SUPFAM" id="SSF46689">
    <property type="entry name" value="Homeodomain-like"/>
    <property type="match status" value="1"/>
</dbReference>
<keyword evidence="13" id="KW-1185">Reference proteome</keyword>
<reference evidence="12 13" key="1">
    <citation type="submission" date="2021-05" db="EMBL/GenBank/DDBJ databases">
        <title>Genome Assembly of Synthetic Allotetraploid Brassica napus Reveals Homoeologous Exchanges between Subgenomes.</title>
        <authorList>
            <person name="Davis J.T."/>
        </authorList>
    </citation>
    <scope>NUCLEOTIDE SEQUENCE [LARGE SCALE GENOMIC DNA]</scope>
    <source>
        <strain evidence="13">cv. Da-Ae</strain>
        <tissue evidence="12">Seedling</tissue>
    </source>
</reference>
<dbReference type="Gene3D" id="1.10.10.10">
    <property type="entry name" value="Winged helix-like DNA-binding domain superfamily/Winged helix DNA-binding domain"/>
    <property type="match status" value="1"/>
</dbReference>
<evidence type="ECO:0000256" key="7">
    <source>
        <dbReference type="ARBA" id="ARBA00032813"/>
    </source>
</evidence>
<evidence type="ECO:0000256" key="3">
    <source>
        <dbReference type="ARBA" id="ARBA00022454"/>
    </source>
</evidence>
<evidence type="ECO:0000256" key="8">
    <source>
        <dbReference type="SAM" id="Coils"/>
    </source>
</evidence>
<evidence type="ECO:0000256" key="4">
    <source>
        <dbReference type="ARBA" id="ARBA00023054"/>
    </source>
</evidence>
<dbReference type="PROSITE" id="PS51504">
    <property type="entry name" value="H15"/>
    <property type="match status" value="1"/>
</dbReference>
<dbReference type="SMART" id="SM00717">
    <property type="entry name" value="SANT"/>
    <property type="match status" value="1"/>
</dbReference>
<dbReference type="PROSITE" id="PS50090">
    <property type="entry name" value="MYB_LIKE"/>
    <property type="match status" value="1"/>
</dbReference>
<feature type="coiled-coil region" evidence="8">
    <location>
        <begin position="264"/>
        <end position="298"/>
    </location>
</feature>
<dbReference type="InterPro" id="IPR001005">
    <property type="entry name" value="SANT/Myb"/>
</dbReference>
<feature type="domain" description="Myb-like" evidence="9">
    <location>
        <begin position="32"/>
        <end position="89"/>
    </location>
</feature>
<evidence type="ECO:0000259" key="10">
    <source>
        <dbReference type="PROSITE" id="PS51294"/>
    </source>
</evidence>
<dbReference type="PROSITE" id="PS51294">
    <property type="entry name" value="HTH_MYB"/>
    <property type="match status" value="1"/>
</dbReference>
<dbReference type="InterPro" id="IPR017930">
    <property type="entry name" value="Myb_dom"/>
</dbReference>
<keyword evidence="3" id="KW-0158">Chromosome</keyword>